<evidence type="ECO:0000313" key="3">
    <source>
        <dbReference type="Proteomes" id="UP001066276"/>
    </source>
</evidence>
<gene>
    <name evidence="2" type="ORF">NDU88_012416</name>
</gene>
<feature type="region of interest" description="Disordered" evidence="1">
    <location>
        <begin position="95"/>
        <end position="117"/>
    </location>
</feature>
<dbReference type="Proteomes" id="UP001066276">
    <property type="component" value="Chromosome 6"/>
</dbReference>
<proteinExistence type="predicted"/>
<evidence type="ECO:0000256" key="1">
    <source>
        <dbReference type="SAM" id="MobiDB-lite"/>
    </source>
</evidence>
<feature type="region of interest" description="Disordered" evidence="1">
    <location>
        <begin position="134"/>
        <end position="174"/>
    </location>
</feature>
<protein>
    <submittedName>
        <fullName evidence="2">Uncharacterized protein</fullName>
    </submittedName>
</protein>
<organism evidence="2 3">
    <name type="scientific">Pleurodeles waltl</name>
    <name type="common">Iberian ribbed newt</name>
    <dbReference type="NCBI Taxonomy" id="8319"/>
    <lineage>
        <taxon>Eukaryota</taxon>
        <taxon>Metazoa</taxon>
        <taxon>Chordata</taxon>
        <taxon>Craniata</taxon>
        <taxon>Vertebrata</taxon>
        <taxon>Euteleostomi</taxon>
        <taxon>Amphibia</taxon>
        <taxon>Batrachia</taxon>
        <taxon>Caudata</taxon>
        <taxon>Salamandroidea</taxon>
        <taxon>Salamandridae</taxon>
        <taxon>Pleurodelinae</taxon>
        <taxon>Pleurodeles</taxon>
    </lineage>
</organism>
<sequence>MAVERSFSGAWGGSGAAAVMSGDQVQEFLGGVMEACGGSRGLPGGASAMKSLIVTLAWCVSLHGGSEWLQHTAGIVRENTGSDGQGRASIMQEWRRGKEQRSGRGGAGTGQAQGQGSMQRLGVMQGLGVTEGQGLAQGQGAMQGQTVTQGPGATQGQGAAQGQGEVHGRCRDKE</sequence>
<dbReference type="EMBL" id="JANPWB010000010">
    <property type="protein sequence ID" value="KAJ1146134.1"/>
    <property type="molecule type" value="Genomic_DNA"/>
</dbReference>
<accession>A0AAV7R4J7</accession>
<feature type="compositionally biased region" description="Low complexity" evidence="1">
    <location>
        <begin position="138"/>
        <end position="152"/>
    </location>
</feature>
<feature type="compositionally biased region" description="Gly residues" evidence="1">
    <location>
        <begin position="103"/>
        <end position="113"/>
    </location>
</feature>
<reference evidence="2" key="1">
    <citation type="journal article" date="2022" name="bioRxiv">
        <title>Sequencing and chromosome-scale assembly of the giantPleurodeles waltlgenome.</title>
        <authorList>
            <person name="Brown T."/>
            <person name="Elewa A."/>
            <person name="Iarovenko S."/>
            <person name="Subramanian E."/>
            <person name="Araus A.J."/>
            <person name="Petzold A."/>
            <person name="Susuki M."/>
            <person name="Suzuki K.-i.T."/>
            <person name="Hayashi T."/>
            <person name="Toyoda A."/>
            <person name="Oliveira C."/>
            <person name="Osipova E."/>
            <person name="Leigh N.D."/>
            <person name="Simon A."/>
            <person name="Yun M.H."/>
        </authorList>
    </citation>
    <scope>NUCLEOTIDE SEQUENCE</scope>
    <source>
        <strain evidence="2">20211129_DDA</strain>
        <tissue evidence="2">Liver</tissue>
    </source>
</reference>
<keyword evidence="3" id="KW-1185">Reference proteome</keyword>
<comment type="caution">
    <text evidence="2">The sequence shown here is derived from an EMBL/GenBank/DDBJ whole genome shotgun (WGS) entry which is preliminary data.</text>
</comment>
<evidence type="ECO:0000313" key="2">
    <source>
        <dbReference type="EMBL" id="KAJ1146134.1"/>
    </source>
</evidence>
<dbReference type="AlphaFoldDB" id="A0AAV7R4J7"/>
<name>A0AAV7R4J7_PLEWA</name>